<comment type="caution">
    <text evidence="1">The sequence shown here is derived from an EMBL/GenBank/DDBJ whole genome shotgun (WGS) entry which is preliminary data.</text>
</comment>
<organism evidence="1 2">
    <name type="scientific">Clostridium yunnanense</name>
    <dbReference type="NCBI Taxonomy" id="2800325"/>
    <lineage>
        <taxon>Bacteria</taxon>
        <taxon>Bacillati</taxon>
        <taxon>Bacillota</taxon>
        <taxon>Clostridia</taxon>
        <taxon>Eubacteriales</taxon>
        <taxon>Clostridiaceae</taxon>
        <taxon>Clostridium</taxon>
    </lineage>
</organism>
<dbReference type="PANTHER" id="PTHR43235">
    <property type="entry name" value="GLUTAMINE AMIDOTRANSFERASE PB2B2.05-RELATED"/>
    <property type="match status" value="1"/>
</dbReference>
<dbReference type="RefSeq" id="WP_200266939.1">
    <property type="nucleotide sequence ID" value="NZ_JAENHN010000010.1"/>
</dbReference>
<dbReference type="CDD" id="cd01745">
    <property type="entry name" value="GATase1_2"/>
    <property type="match status" value="1"/>
</dbReference>
<keyword evidence="2" id="KW-1185">Reference proteome</keyword>
<keyword evidence="1" id="KW-0378">Hydrolase</keyword>
<sequence>MERQKPLIGIMGNLLSIDNGAFLGSERVYVTDAYVDSIIRAGGAPIIIPPVLDGEALNIIVNQMDGILLSGGYDVDPLLYGEQPKQKLGFVHRVVDEATIEVIKKAYSKGKSIFGICKGAQVLNVAFGGTVYQDMSYIEGSYIKHEQNAPNFRGTHPVTIEKNSKLYKIVGGDVLVNSYHHQAINDVADGFNVVAMASDGVIEAIEKDDDSFVIAVQWHPEMMSKYDRTMQELFNSFVNSCINKTIGNSI</sequence>
<accession>A0ABS1EL62</accession>
<evidence type="ECO:0000313" key="1">
    <source>
        <dbReference type="EMBL" id="MBK1810109.1"/>
    </source>
</evidence>
<gene>
    <name evidence="1" type="ORF">JHL18_05545</name>
</gene>
<name>A0ABS1EL62_9CLOT</name>
<reference evidence="2" key="1">
    <citation type="submission" date="2021-01" db="EMBL/GenBank/DDBJ databases">
        <title>Genome public.</title>
        <authorList>
            <person name="Liu C."/>
            <person name="Sun Q."/>
        </authorList>
    </citation>
    <scope>NUCLEOTIDE SEQUENCE [LARGE SCALE GENOMIC DNA]</scope>
    <source>
        <strain evidence="2">YIM B02505</strain>
    </source>
</reference>
<dbReference type="Pfam" id="PF07722">
    <property type="entry name" value="Peptidase_C26"/>
    <property type="match status" value="1"/>
</dbReference>
<evidence type="ECO:0000313" key="2">
    <source>
        <dbReference type="Proteomes" id="UP000596739"/>
    </source>
</evidence>
<dbReference type="Gene3D" id="3.40.50.880">
    <property type="match status" value="1"/>
</dbReference>
<dbReference type="PROSITE" id="PS51273">
    <property type="entry name" value="GATASE_TYPE_1"/>
    <property type="match status" value="1"/>
</dbReference>
<dbReference type="PANTHER" id="PTHR43235:SF1">
    <property type="entry name" value="GLUTAMINE AMIDOTRANSFERASE PB2B2.05-RELATED"/>
    <property type="match status" value="1"/>
</dbReference>
<dbReference type="EMBL" id="JAENHN010000010">
    <property type="protein sequence ID" value="MBK1810109.1"/>
    <property type="molecule type" value="Genomic_DNA"/>
</dbReference>
<dbReference type="InterPro" id="IPR011697">
    <property type="entry name" value="Peptidase_C26"/>
</dbReference>
<protein>
    <submittedName>
        <fullName evidence="1">Gamma-glutamyl-gamma-aminobutyrate hydrolase family protein</fullName>
    </submittedName>
</protein>
<dbReference type="InterPro" id="IPR029062">
    <property type="entry name" value="Class_I_gatase-like"/>
</dbReference>
<dbReference type="GO" id="GO:0016787">
    <property type="term" value="F:hydrolase activity"/>
    <property type="evidence" value="ECO:0007669"/>
    <property type="project" value="UniProtKB-KW"/>
</dbReference>
<dbReference type="SUPFAM" id="SSF52317">
    <property type="entry name" value="Class I glutamine amidotransferase-like"/>
    <property type="match status" value="1"/>
</dbReference>
<dbReference type="InterPro" id="IPR044668">
    <property type="entry name" value="PuuD-like"/>
</dbReference>
<proteinExistence type="predicted"/>
<dbReference type="Proteomes" id="UP000596739">
    <property type="component" value="Unassembled WGS sequence"/>
</dbReference>